<reference evidence="4 5" key="1">
    <citation type="submission" date="2024-04" db="EMBL/GenBank/DDBJ databases">
        <title>Bacillus oryzaecorticis sp. nov., a moderately halophilic bacterium isolated from rice husks.</title>
        <authorList>
            <person name="Zhu H.-S."/>
        </authorList>
    </citation>
    <scope>NUCLEOTIDE SEQUENCE [LARGE SCALE GENOMIC DNA]</scope>
    <source>
        <strain evidence="4 5">ZC255</strain>
    </source>
</reference>
<keyword evidence="2" id="KW-1133">Transmembrane helix</keyword>
<protein>
    <submittedName>
        <fullName evidence="4">Nuclease-related domain-containing protein</fullName>
    </submittedName>
</protein>
<organism evidence="4 5">
    <name type="scientific">Rossellomorea oryzaecorticis</name>
    <dbReference type="NCBI Taxonomy" id="1396505"/>
    <lineage>
        <taxon>Bacteria</taxon>
        <taxon>Bacillati</taxon>
        <taxon>Bacillota</taxon>
        <taxon>Bacilli</taxon>
        <taxon>Bacillales</taxon>
        <taxon>Bacillaceae</taxon>
        <taxon>Rossellomorea</taxon>
    </lineage>
</organism>
<dbReference type="Pfam" id="PF08378">
    <property type="entry name" value="NERD"/>
    <property type="match status" value="1"/>
</dbReference>
<proteinExistence type="predicted"/>
<sequence>MGVVMAIYKGKEELIKNLHESRRPQDQAGLEAEIKVGDLLSKSLPSDTYVIAQPEIGVLEPDFLIVSPKYGFRIVEVKNLKMQYIDKVLSNGGLITKYKNSNPFTQVKSHGQGLKNYLLSNHPRLSVSDPYRLIGYCVVHAGFTRRDFEYKFNSQLIKWTEKERKEYFKYHYFLEDLYGHVDLIMNNATKFRPRHLLGEQELHEIVSNLKISPSKKVDDEYIDFIEQNEKIAQVNKELEEVKESIQLYNINNVEASTAKTKTKAVPIFLLSIVLAALIIWFFNPDLLKVLGGDHTTDTESTIIEELSFNENQIGDYVKVQASVERFYFDADSGTKFLTMTDGKQSLDAVIFKGTKVPYIHEGDELVFEGYIQSSRGLNGVELKVTGIE</sequence>
<evidence type="ECO:0000256" key="2">
    <source>
        <dbReference type="SAM" id="Phobius"/>
    </source>
</evidence>
<evidence type="ECO:0000313" key="4">
    <source>
        <dbReference type="EMBL" id="MEL3971101.1"/>
    </source>
</evidence>
<feature type="transmembrane region" description="Helical" evidence="2">
    <location>
        <begin position="264"/>
        <end position="282"/>
    </location>
</feature>
<accession>A0ABU9K4S5</accession>
<dbReference type="InterPro" id="IPR011528">
    <property type="entry name" value="NERD"/>
</dbReference>
<keyword evidence="5" id="KW-1185">Reference proteome</keyword>
<feature type="domain" description="NERD" evidence="3">
    <location>
        <begin position="29"/>
        <end position="123"/>
    </location>
</feature>
<dbReference type="Proteomes" id="UP001389717">
    <property type="component" value="Unassembled WGS sequence"/>
</dbReference>
<keyword evidence="2" id="KW-0812">Transmembrane</keyword>
<dbReference type="RefSeq" id="WP_341979988.1">
    <property type="nucleotide sequence ID" value="NZ_JBBYAF010000003.1"/>
</dbReference>
<evidence type="ECO:0000256" key="1">
    <source>
        <dbReference type="SAM" id="Coils"/>
    </source>
</evidence>
<evidence type="ECO:0000313" key="5">
    <source>
        <dbReference type="Proteomes" id="UP001389717"/>
    </source>
</evidence>
<dbReference type="EMBL" id="JBBYAF010000003">
    <property type="protein sequence ID" value="MEL3971101.1"/>
    <property type="molecule type" value="Genomic_DNA"/>
</dbReference>
<comment type="caution">
    <text evidence="4">The sequence shown here is derived from an EMBL/GenBank/DDBJ whole genome shotgun (WGS) entry which is preliminary data.</text>
</comment>
<gene>
    <name evidence="4" type="ORF">AAEO50_02320</name>
</gene>
<evidence type="ECO:0000259" key="3">
    <source>
        <dbReference type="Pfam" id="PF08378"/>
    </source>
</evidence>
<feature type="coiled-coil region" evidence="1">
    <location>
        <begin position="224"/>
        <end position="251"/>
    </location>
</feature>
<keyword evidence="1" id="KW-0175">Coiled coil</keyword>
<name>A0ABU9K4S5_9BACI</name>
<keyword evidence="2" id="KW-0472">Membrane</keyword>